<dbReference type="SUPFAM" id="SSF53474">
    <property type="entry name" value="alpha/beta-Hydrolases"/>
    <property type="match status" value="1"/>
</dbReference>
<reference evidence="3" key="1">
    <citation type="submission" date="2017-03" db="EMBL/GenBank/DDBJ databases">
        <authorList>
            <person name="Lund M.B."/>
        </authorList>
    </citation>
    <scope>NUCLEOTIDE SEQUENCE [LARGE SCALE GENOMIC DNA]</scope>
</reference>
<comment type="caution">
    <text evidence="2">The sequence shown here is derived from an EMBL/GenBank/DDBJ whole genome shotgun (WGS) entry which is preliminary data.</text>
</comment>
<dbReference type="Gene3D" id="3.40.50.1820">
    <property type="entry name" value="alpha/beta hydrolase"/>
    <property type="match status" value="1"/>
</dbReference>
<dbReference type="Proteomes" id="UP000219994">
    <property type="component" value="Unassembled WGS sequence"/>
</dbReference>
<dbReference type="AlphaFoldDB" id="A0A2A6FQH7"/>
<protein>
    <recommendedName>
        <fullName evidence="1">AB hydrolase-1 domain-containing protein</fullName>
    </recommendedName>
</protein>
<dbReference type="EMBL" id="NAEP01000039">
    <property type="protein sequence ID" value="PDQ35134.1"/>
    <property type="molecule type" value="Genomic_DNA"/>
</dbReference>
<feature type="domain" description="AB hydrolase-1" evidence="1">
    <location>
        <begin position="159"/>
        <end position="276"/>
    </location>
</feature>
<dbReference type="InterPro" id="IPR029058">
    <property type="entry name" value="AB_hydrolase_fold"/>
</dbReference>
<proteinExistence type="predicted"/>
<dbReference type="Pfam" id="PF00561">
    <property type="entry name" value="Abhydrolase_1"/>
    <property type="match status" value="1"/>
</dbReference>
<accession>A0A2A6FQH7</accession>
<evidence type="ECO:0000313" key="3">
    <source>
        <dbReference type="Proteomes" id="UP000219994"/>
    </source>
</evidence>
<evidence type="ECO:0000313" key="2">
    <source>
        <dbReference type="EMBL" id="PDQ35134.1"/>
    </source>
</evidence>
<name>A0A2A6FQH7_9MICO</name>
<organism evidence="2 3">
    <name type="scientific">Candidatus Lumbricidiphila eiseniae</name>
    <dbReference type="NCBI Taxonomy" id="1969409"/>
    <lineage>
        <taxon>Bacteria</taxon>
        <taxon>Bacillati</taxon>
        <taxon>Actinomycetota</taxon>
        <taxon>Actinomycetes</taxon>
        <taxon>Micrococcales</taxon>
        <taxon>Microbacteriaceae</taxon>
        <taxon>Candidatus Lumbricidiphila</taxon>
    </lineage>
</organism>
<gene>
    <name evidence="2" type="ORF">B5766_07375</name>
</gene>
<dbReference type="InterPro" id="IPR000073">
    <property type="entry name" value="AB_hydrolase_1"/>
</dbReference>
<dbReference type="GO" id="GO:0003824">
    <property type="term" value="F:catalytic activity"/>
    <property type="evidence" value="ECO:0007669"/>
    <property type="project" value="UniProtKB-ARBA"/>
</dbReference>
<sequence>MARRRVVRTAGIGVGLTTVLASAAATATVVLFARTIVAPPTRRAEPERVHGVDLDGGELRLRASDETRMRGRYGFAFDHERGYAQLGDVIEERGHEVVRSIISVVSGDLTRARHGRMVGTFYRAPHELGLPFERVQVSTECGLAPAWFFPAATSTSRWIIQVHGRAAERSDTLRAVPPAHEVGWNSLVVSYRNDGEAPRSSDGRYGLGSTEWPDVAAAVAFALERGASSIVLMGWSMGGAIVLQAVLRDPAVSERLVGIILESAALDWRDILRYQARMRRLPGFLGSAVASTIGAPVPALTGLADPINVGALNAAECADQLTVPILLLHSEDDGFVPIGGARRLAAARPDLVDFQVFTRARHAKLANDDPARWERLIREWLRARASDAEPV</sequence>
<evidence type="ECO:0000259" key="1">
    <source>
        <dbReference type="Pfam" id="PF00561"/>
    </source>
</evidence>